<keyword evidence="2" id="KW-1185">Reference proteome</keyword>
<name>A0A3G1KRD5_FORW1</name>
<dbReference type="OrthoDB" id="2085867at2"/>
<evidence type="ECO:0000313" key="2">
    <source>
        <dbReference type="Proteomes" id="UP000323521"/>
    </source>
</evidence>
<accession>A0A3G1KRD5</accession>
<protein>
    <submittedName>
        <fullName evidence="1">Uncharacterized protein</fullName>
    </submittedName>
</protein>
<dbReference type="Proteomes" id="UP000323521">
    <property type="component" value="Chromosome"/>
</dbReference>
<sequence>MMRGLPFEWRAEKTRGLFALLLCCEGKDISKEDYGRFIEQAGKSPPDFCVIRLSRDEIPGLKAAMVRRMPQQANLI</sequence>
<dbReference type="KEGG" id="fwa:DCMF_09820"/>
<dbReference type="EMBL" id="CP017634">
    <property type="protein sequence ID" value="ATW25033.1"/>
    <property type="molecule type" value="Genomic_DNA"/>
</dbReference>
<dbReference type="RefSeq" id="WP_148134277.1">
    <property type="nucleotide sequence ID" value="NZ_CP017634.1"/>
</dbReference>
<proteinExistence type="predicted"/>
<organism evidence="1 2">
    <name type="scientific">Formimonas warabiya</name>
    <dbReference type="NCBI Taxonomy" id="1761012"/>
    <lineage>
        <taxon>Bacteria</taxon>
        <taxon>Bacillati</taxon>
        <taxon>Bacillota</taxon>
        <taxon>Clostridia</taxon>
        <taxon>Eubacteriales</taxon>
        <taxon>Peptococcaceae</taxon>
        <taxon>Candidatus Formimonas</taxon>
    </lineage>
</organism>
<dbReference type="AlphaFoldDB" id="A0A3G1KRD5"/>
<evidence type="ECO:0000313" key="1">
    <source>
        <dbReference type="EMBL" id="ATW25033.1"/>
    </source>
</evidence>
<gene>
    <name evidence="1" type="ORF">DCMF_09820</name>
</gene>
<reference evidence="1 2" key="1">
    <citation type="submission" date="2016-10" db="EMBL/GenBank/DDBJ databases">
        <title>Complete Genome Sequence of Peptococcaceae strain DCMF.</title>
        <authorList>
            <person name="Edwards R.J."/>
            <person name="Holland S.I."/>
            <person name="Deshpande N.P."/>
            <person name="Wong Y.K."/>
            <person name="Ertan H."/>
            <person name="Manefield M."/>
            <person name="Russell T.L."/>
            <person name="Lee M.J."/>
        </authorList>
    </citation>
    <scope>NUCLEOTIDE SEQUENCE [LARGE SCALE GENOMIC DNA]</scope>
    <source>
        <strain evidence="1 2">DCMF</strain>
    </source>
</reference>